<gene>
    <name evidence="10" type="ORF">AUCHE_25_00180</name>
</gene>
<feature type="transmembrane region" description="Helical" evidence="8">
    <location>
        <begin position="12"/>
        <end position="29"/>
    </location>
</feature>
<evidence type="ECO:0000256" key="3">
    <source>
        <dbReference type="ARBA" id="ARBA00022475"/>
    </source>
</evidence>
<dbReference type="AlphaFoldDB" id="K6WC61"/>
<dbReference type="GO" id="GO:0005886">
    <property type="term" value="C:plasma membrane"/>
    <property type="evidence" value="ECO:0007669"/>
    <property type="project" value="UniProtKB-SubCell"/>
</dbReference>
<keyword evidence="3" id="KW-1003">Cell membrane</keyword>
<dbReference type="RefSeq" id="WP_006504195.1">
    <property type="nucleotide sequence ID" value="NZ_BAGZ01000025.1"/>
</dbReference>
<feature type="transmembrane region" description="Helical" evidence="8">
    <location>
        <begin position="121"/>
        <end position="142"/>
    </location>
</feature>
<keyword evidence="5 8" id="KW-1133">Transmembrane helix</keyword>
<comment type="caution">
    <text evidence="10">The sequence shown here is derived from an EMBL/GenBank/DDBJ whole genome shotgun (WGS) entry which is preliminary data.</text>
</comment>
<reference evidence="10 11" key="1">
    <citation type="submission" date="2012-08" db="EMBL/GenBank/DDBJ databases">
        <title>Whole genome shotgun sequence of Austwickia chelonae NBRC 105200.</title>
        <authorList>
            <person name="Yoshida I."/>
            <person name="Hosoyama A."/>
            <person name="Tsuchikane K."/>
            <person name="Katsumata H."/>
            <person name="Ando Y."/>
            <person name="Ohji S."/>
            <person name="Hamada M."/>
            <person name="Tamura T."/>
            <person name="Yamazoe A."/>
            <person name="Yamazaki S."/>
            <person name="Fujita N."/>
        </authorList>
    </citation>
    <scope>NUCLEOTIDE SEQUENCE [LARGE SCALE GENOMIC DNA]</scope>
    <source>
        <strain evidence="10 11">NBRC 105200</strain>
    </source>
</reference>
<dbReference type="InterPro" id="IPR005115">
    <property type="entry name" value="Gly_transporter"/>
</dbReference>
<feature type="transmembrane region" description="Helical" evidence="8">
    <location>
        <begin position="154"/>
        <end position="170"/>
    </location>
</feature>
<evidence type="ECO:0000313" key="11">
    <source>
        <dbReference type="Proteomes" id="UP000008495"/>
    </source>
</evidence>
<keyword evidence="4 8" id="KW-0812">Transmembrane</keyword>
<feature type="region of interest" description="Disordered" evidence="7">
    <location>
        <begin position="226"/>
        <end position="279"/>
    </location>
</feature>
<feature type="domain" description="Glycine transporter" evidence="9">
    <location>
        <begin position="97"/>
        <end position="170"/>
    </location>
</feature>
<evidence type="ECO:0000256" key="6">
    <source>
        <dbReference type="ARBA" id="ARBA00023136"/>
    </source>
</evidence>
<evidence type="ECO:0000313" key="10">
    <source>
        <dbReference type="EMBL" id="GAB79437.1"/>
    </source>
</evidence>
<feature type="transmembrane region" description="Helical" evidence="8">
    <location>
        <begin position="92"/>
        <end position="109"/>
    </location>
</feature>
<dbReference type="PANTHER" id="PTHR30506">
    <property type="entry name" value="INNER MEMBRANE PROTEIN"/>
    <property type="match status" value="1"/>
</dbReference>
<dbReference type="Pfam" id="PF03458">
    <property type="entry name" value="Gly_transporter"/>
    <property type="match status" value="2"/>
</dbReference>
<dbReference type="OrthoDB" id="9791874at2"/>
<evidence type="ECO:0000256" key="7">
    <source>
        <dbReference type="SAM" id="MobiDB-lite"/>
    </source>
</evidence>
<organism evidence="10 11">
    <name type="scientific">Austwickia chelonae NBRC 105200</name>
    <dbReference type="NCBI Taxonomy" id="1184607"/>
    <lineage>
        <taxon>Bacteria</taxon>
        <taxon>Bacillati</taxon>
        <taxon>Actinomycetota</taxon>
        <taxon>Actinomycetes</taxon>
        <taxon>Micrococcales</taxon>
        <taxon>Dermatophilaceae</taxon>
        <taxon>Austwickia</taxon>
    </lineage>
</organism>
<evidence type="ECO:0000256" key="5">
    <source>
        <dbReference type="ARBA" id="ARBA00022989"/>
    </source>
</evidence>
<dbReference type="Proteomes" id="UP000008495">
    <property type="component" value="Unassembled WGS sequence"/>
</dbReference>
<evidence type="ECO:0000256" key="4">
    <source>
        <dbReference type="ARBA" id="ARBA00022692"/>
    </source>
</evidence>
<protein>
    <recommendedName>
        <fullName evidence="9">Glycine transporter domain-containing protein</fullName>
    </recommendedName>
</protein>
<evidence type="ECO:0000259" key="9">
    <source>
        <dbReference type="Pfam" id="PF03458"/>
    </source>
</evidence>
<keyword evidence="6 8" id="KW-0472">Membrane</keyword>
<dbReference type="eggNOG" id="COG2860">
    <property type="taxonomic scope" value="Bacteria"/>
</dbReference>
<feature type="domain" description="Glycine transporter" evidence="9">
    <location>
        <begin position="13"/>
        <end position="86"/>
    </location>
</feature>
<accession>K6WC61</accession>
<comment type="similarity">
    <text evidence="2">Belongs to the UPF0126 family.</text>
</comment>
<keyword evidence="11" id="KW-1185">Reference proteome</keyword>
<comment type="subcellular location">
    <subcellularLocation>
        <location evidence="1">Cell membrane</location>
        <topology evidence="1">Multi-pass membrane protein</topology>
    </subcellularLocation>
</comment>
<sequence length="279" mass="28729">MRQFDPNTLFSTVDIVGVIANALLGGAVARARHFDVVGFIVLGVCSGLGGGIIRDLLLGVGLPVALTHSAYLPAAITSSVVAYLLHWGRWTNRLLVVADFLAVGCWAATGTHKALSVGVDWLPSVVVGVLTAVGGGMVRDVLVARAPVVFGGNPLYASVALVGSVEMLVLDRWHRPVLGMALSIGTCAALGSLARWRRWVLPGAAQWNLRLPVFSDSGRYVAVLRRPSSGGSEVPPEGVSSASGPAGDQEGTVTEPEAGRTDGSGGSPAGRDAPGSPPR</sequence>
<dbReference type="PANTHER" id="PTHR30506:SF3">
    <property type="entry name" value="UPF0126 INNER MEMBRANE PROTEIN YADS-RELATED"/>
    <property type="match status" value="1"/>
</dbReference>
<dbReference type="EMBL" id="BAGZ01000025">
    <property type="protein sequence ID" value="GAB79437.1"/>
    <property type="molecule type" value="Genomic_DNA"/>
</dbReference>
<name>K6WC61_9MICO</name>
<feature type="transmembrane region" description="Helical" evidence="8">
    <location>
        <begin position="65"/>
        <end position="85"/>
    </location>
</feature>
<evidence type="ECO:0000256" key="8">
    <source>
        <dbReference type="SAM" id="Phobius"/>
    </source>
</evidence>
<feature type="transmembrane region" description="Helical" evidence="8">
    <location>
        <begin position="36"/>
        <end position="53"/>
    </location>
</feature>
<dbReference type="STRING" id="100225.SAMN05421595_2459"/>
<proteinExistence type="inferred from homology"/>
<evidence type="ECO:0000256" key="1">
    <source>
        <dbReference type="ARBA" id="ARBA00004651"/>
    </source>
</evidence>
<evidence type="ECO:0000256" key="2">
    <source>
        <dbReference type="ARBA" id="ARBA00008193"/>
    </source>
</evidence>